<feature type="compositionally biased region" description="Basic and acidic residues" evidence="1">
    <location>
        <begin position="72"/>
        <end position="128"/>
    </location>
</feature>
<feature type="chain" id="PRO_5046975772" evidence="2">
    <location>
        <begin position="20"/>
        <end position="450"/>
    </location>
</feature>
<accession>A0ABS2Y4K6</accession>
<dbReference type="EMBL" id="JAAWVQ010102613">
    <property type="protein sequence ID" value="MBN3280873.1"/>
    <property type="molecule type" value="Genomic_DNA"/>
</dbReference>
<sequence>MLRCICICKVLTFLPFIVADVCEPGVHFFSLFIVFVGKEDEIPKRPLGQMPPEPQPLISNHIVNGQSNSAKSEVHSHMRKKSSPERDKDKPSIISGRKDLIEKSIAKQQKPDKHEGRARGSSEAELHKQHGVPAPQTSGQYSPRQFNNVAAKHNLNATSSTRKDFPPRWNIPSEIKLVEAAAKAAADGRSMAANYRIPSSSSRDEAQMFLVRPKTRGLIIDETRRGSNASQYDNVSGAEPDFENRVDGLLERSTSHSPKNESTLFNPSLKSASPTKMLNNVSVGGQQRSRLHIVQFDSPDQSSSQANRIIVTSADRNAQYDSVNSSNYLRQPAKLVGVPVYPQVDYMQENRKRLDQVSAYRPEHHGRQWNQEVDARYMGNMPRSPSFQRAQMDPVQEFNYSAAYIDASLRYRTPYPEPPAPSRQLHQTSLNTQHYRYPTDGHSAQESALL</sequence>
<reference evidence="3" key="1">
    <citation type="journal article" date="2021" name="Cell">
        <title>Tracing the genetic footprints of vertebrate landing in non-teleost ray-finned fishes.</title>
        <authorList>
            <person name="Bi X."/>
            <person name="Wang K."/>
            <person name="Yang L."/>
            <person name="Pan H."/>
            <person name="Jiang H."/>
            <person name="Wei Q."/>
            <person name="Fang M."/>
            <person name="Yu H."/>
            <person name="Zhu C."/>
            <person name="Cai Y."/>
            <person name="He Y."/>
            <person name="Gan X."/>
            <person name="Zeng H."/>
            <person name="Yu D."/>
            <person name="Zhu Y."/>
            <person name="Jiang H."/>
            <person name="Qiu Q."/>
            <person name="Yang H."/>
            <person name="Zhang Y.E."/>
            <person name="Wang W."/>
            <person name="Zhu M."/>
            <person name="He S."/>
            <person name="Zhang G."/>
        </authorList>
    </citation>
    <scope>NUCLEOTIDE SEQUENCE</scope>
    <source>
        <strain evidence="3">Pddl_001</strain>
    </source>
</reference>
<evidence type="ECO:0000313" key="4">
    <source>
        <dbReference type="Proteomes" id="UP001166093"/>
    </source>
</evidence>
<keyword evidence="2" id="KW-0732">Signal</keyword>
<feature type="non-terminal residue" evidence="3">
    <location>
        <position position="450"/>
    </location>
</feature>
<protein>
    <submittedName>
        <fullName evidence="3">US6NL protein</fullName>
    </submittedName>
</protein>
<feature type="compositionally biased region" description="Polar residues" evidence="1">
    <location>
        <begin position="255"/>
        <end position="275"/>
    </location>
</feature>
<gene>
    <name evidence="3" type="primary">Usp6nl_1</name>
    <name evidence="3" type="ORF">GTO93_0005839</name>
</gene>
<organism evidence="3 4">
    <name type="scientific">Polyodon spathula</name>
    <name type="common">North American paddlefish</name>
    <name type="synonym">Squalus spathula</name>
    <dbReference type="NCBI Taxonomy" id="7913"/>
    <lineage>
        <taxon>Eukaryota</taxon>
        <taxon>Metazoa</taxon>
        <taxon>Chordata</taxon>
        <taxon>Craniata</taxon>
        <taxon>Vertebrata</taxon>
        <taxon>Euteleostomi</taxon>
        <taxon>Actinopterygii</taxon>
        <taxon>Chondrostei</taxon>
        <taxon>Acipenseriformes</taxon>
        <taxon>Polyodontidae</taxon>
        <taxon>Polyodon</taxon>
    </lineage>
</organism>
<feature type="region of interest" description="Disordered" evidence="1">
    <location>
        <begin position="252"/>
        <end position="275"/>
    </location>
</feature>
<evidence type="ECO:0000256" key="2">
    <source>
        <dbReference type="SAM" id="SignalP"/>
    </source>
</evidence>
<comment type="caution">
    <text evidence="3">The sequence shown here is derived from an EMBL/GenBank/DDBJ whole genome shotgun (WGS) entry which is preliminary data.</text>
</comment>
<evidence type="ECO:0000313" key="3">
    <source>
        <dbReference type="EMBL" id="MBN3280873.1"/>
    </source>
</evidence>
<keyword evidence="4" id="KW-1185">Reference proteome</keyword>
<dbReference type="Proteomes" id="UP001166093">
    <property type="component" value="Unassembled WGS sequence"/>
</dbReference>
<feature type="non-terminal residue" evidence="3">
    <location>
        <position position="1"/>
    </location>
</feature>
<evidence type="ECO:0000256" key="1">
    <source>
        <dbReference type="SAM" id="MobiDB-lite"/>
    </source>
</evidence>
<proteinExistence type="predicted"/>
<feature type="signal peptide" evidence="2">
    <location>
        <begin position="1"/>
        <end position="19"/>
    </location>
</feature>
<name>A0ABS2Y4K6_POLSP</name>
<feature type="compositionally biased region" description="Polar residues" evidence="1">
    <location>
        <begin position="57"/>
        <end position="71"/>
    </location>
</feature>
<feature type="region of interest" description="Disordered" evidence="1">
    <location>
        <begin position="45"/>
        <end position="143"/>
    </location>
</feature>